<dbReference type="SUPFAM" id="SSF160246">
    <property type="entry name" value="EspE N-terminal domain-like"/>
    <property type="match status" value="1"/>
</dbReference>
<gene>
    <name evidence="6" type="ORF">HNQ40_001056</name>
</gene>
<comment type="caution">
    <text evidence="6">The sequence shown here is derived from an EMBL/GenBank/DDBJ whole genome shotgun (WGS) entry which is preliminary data.</text>
</comment>
<feature type="region of interest" description="Disordered" evidence="4">
    <location>
        <begin position="580"/>
        <end position="604"/>
    </location>
</feature>
<accession>A0A7X0H7J3</accession>
<dbReference type="InterPro" id="IPR001482">
    <property type="entry name" value="T2SS/T4SS_dom"/>
</dbReference>
<dbReference type="Pfam" id="PF05157">
    <property type="entry name" value="MshEN"/>
    <property type="match status" value="1"/>
</dbReference>
<dbReference type="InterPro" id="IPR003593">
    <property type="entry name" value="AAA+_ATPase"/>
</dbReference>
<feature type="region of interest" description="Disordered" evidence="4">
    <location>
        <begin position="1"/>
        <end position="21"/>
    </location>
</feature>
<dbReference type="Gene3D" id="3.30.450.90">
    <property type="match status" value="1"/>
</dbReference>
<dbReference type="SMART" id="SM00382">
    <property type="entry name" value="AAA"/>
    <property type="match status" value="1"/>
</dbReference>
<evidence type="ECO:0000259" key="5">
    <source>
        <dbReference type="PROSITE" id="PS00662"/>
    </source>
</evidence>
<keyword evidence="3" id="KW-0067">ATP-binding</keyword>
<dbReference type="InterPro" id="IPR037257">
    <property type="entry name" value="T2SS_E_N_sf"/>
</dbReference>
<proteinExistence type="inferred from homology"/>
<evidence type="ECO:0000256" key="3">
    <source>
        <dbReference type="ARBA" id="ARBA00022840"/>
    </source>
</evidence>
<keyword evidence="7" id="KW-1185">Reference proteome</keyword>
<dbReference type="Gene3D" id="3.30.300.160">
    <property type="entry name" value="Type II secretion system, protein E, N-terminal domain"/>
    <property type="match status" value="1"/>
</dbReference>
<dbReference type="PANTHER" id="PTHR30258">
    <property type="entry name" value="TYPE II SECRETION SYSTEM PROTEIN GSPE-RELATED"/>
    <property type="match status" value="1"/>
</dbReference>
<dbReference type="PROSITE" id="PS00662">
    <property type="entry name" value="T2SP_E"/>
    <property type="match status" value="1"/>
</dbReference>
<dbReference type="Proteomes" id="UP000541810">
    <property type="component" value="Unassembled WGS sequence"/>
</dbReference>
<dbReference type="InterPro" id="IPR027417">
    <property type="entry name" value="P-loop_NTPase"/>
</dbReference>
<dbReference type="GO" id="GO:0005524">
    <property type="term" value="F:ATP binding"/>
    <property type="evidence" value="ECO:0007669"/>
    <property type="project" value="UniProtKB-KW"/>
</dbReference>
<dbReference type="Pfam" id="PF00437">
    <property type="entry name" value="T2SSE"/>
    <property type="match status" value="1"/>
</dbReference>
<evidence type="ECO:0000313" key="7">
    <source>
        <dbReference type="Proteomes" id="UP000541810"/>
    </source>
</evidence>
<name>A0A7X0H7J3_9BACT</name>
<dbReference type="AlphaFoldDB" id="A0A7X0H7J3"/>
<evidence type="ECO:0000256" key="1">
    <source>
        <dbReference type="ARBA" id="ARBA00006611"/>
    </source>
</evidence>
<protein>
    <submittedName>
        <fullName evidence="6">Type IV pilus assembly protein PilB</fullName>
    </submittedName>
</protein>
<keyword evidence="2" id="KW-0547">Nucleotide-binding</keyword>
<dbReference type="SUPFAM" id="SSF52540">
    <property type="entry name" value="P-loop containing nucleoside triphosphate hydrolases"/>
    <property type="match status" value="1"/>
</dbReference>
<evidence type="ECO:0000313" key="6">
    <source>
        <dbReference type="EMBL" id="MBB6429250.1"/>
    </source>
</evidence>
<dbReference type="EMBL" id="JACHGY010000001">
    <property type="protein sequence ID" value="MBB6429250.1"/>
    <property type="molecule type" value="Genomic_DNA"/>
</dbReference>
<dbReference type="RefSeq" id="WP_184676836.1">
    <property type="nucleotide sequence ID" value="NZ_JACHGY010000001.1"/>
</dbReference>
<evidence type="ECO:0000256" key="2">
    <source>
        <dbReference type="ARBA" id="ARBA00022741"/>
    </source>
</evidence>
<dbReference type="GO" id="GO:0005886">
    <property type="term" value="C:plasma membrane"/>
    <property type="evidence" value="ECO:0007669"/>
    <property type="project" value="TreeGrafter"/>
</dbReference>
<dbReference type="FunFam" id="3.40.50.300:FF:000398">
    <property type="entry name" value="Type IV pilus assembly ATPase PilB"/>
    <property type="match status" value="1"/>
</dbReference>
<evidence type="ECO:0000256" key="4">
    <source>
        <dbReference type="SAM" id="MobiDB-lite"/>
    </source>
</evidence>
<dbReference type="GO" id="GO:0016887">
    <property type="term" value="F:ATP hydrolysis activity"/>
    <property type="evidence" value="ECO:0007669"/>
    <property type="project" value="TreeGrafter"/>
</dbReference>
<feature type="compositionally biased region" description="Low complexity" evidence="4">
    <location>
        <begin position="9"/>
        <end position="21"/>
    </location>
</feature>
<dbReference type="CDD" id="cd01129">
    <property type="entry name" value="PulE-GspE-like"/>
    <property type="match status" value="1"/>
</dbReference>
<dbReference type="InterPro" id="IPR007831">
    <property type="entry name" value="T2SS_GspE_N"/>
</dbReference>
<dbReference type="Gene3D" id="3.40.50.300">
    <property type="entry name" value="P-loop containing nucleotide triphosphate hydrolases"/>
    <property type="match status" value="1"/>
</dbReference>
<reference evidence="6 7" key="1">
    <citation type="submission" date="2020-08" db="EMBL/GenBank/DDBJ databases">
        <title>Genomic Encyclopedia of Type Strains, Phase IV (KMG-IV): sequencing the most valuable type-strain genomes for metagenomic binning, comparative biology and taxonomic classification.</title>
        <authorList>
            <person name="Goeker M."/>
        </authorList>
    </citation>
    <scope>NUCLEOTIDE SEQUENCE [LARGE SCALE GENOMIC DNA]</scope>
    <source>
        <strain evidence="6 7">DSM 103725</strain>
    </source>
</reference>
<dbReference type="PANTHER" id="PTHR30258:SF1">
    <property type="entry name" value="PROTEIN TRANSPORT PROTEIN HOFB HOMOLOG"/>
    <property type="match status" value="1"/>
</dbReference>
<comment type="similarity">
    <text evidence="1">Belongs to the GSP E family.</text>
</comment>
<organism evidence="6 7">
    <name type="scientific">Algisphaera agarilytica</name>
    <dbReference type="NCBI Taxonomy" id="1385975"/>
    <lineage>
        <taxon>Bacteria</taxon>
        <taxon>Pseudomonadati</taxon>
        <taxon>Planctomycetota</taxon>
        <taxon>Phycisphaerae</taxon>
        <taxon>Phycisphaerales</taxon>
        <taxon>Phycisphaeraceae</taxon>
        <taxon>Algisphaera</taxon>
    </lineage>
</organism>
<sequence>MSTPPTPPSSETSRSPRNAAARARIGDLLLRDGAVTQEQLQEALGKQKSSGKLLGEVMVEAGLINSGQLVHTLAESLGVKGVQLRHGLMDPALLKVIGQDEAERLRVMPLFKVHGTMTVAMAEPQSLPTIDRLRQLTGCRVRPVLALEAEIRDFIKRYAGDDVDVDAFLTSLAETDVEVVEREQIDEDPDASLDRMVEGSPIVNLVNVAMLTAIKDGASDLHIEPDKKSTRIRYRVDGVLRDLMSPPPGMHSAIVSRVKVIGKMDIAEKRLPQEGRVRLVADGQDIDLRVSSMPTLLGEKLVVRVLDKRNLRVRMEDLGFRTEALESFKTMLHQPHGLVLVTGPTGSGKTTTLYSGLDLLRSPEHNIVTVEDPVEYQLDLINQIQVNEQVGLSFAKALRSILRQDPDVIMIGEIRDHETARVAVQAALTGHLVLATLHTNDAPGAVARLLDMGIEPYLLSGALNGVVAQRLARTVCPHCKTKYYPTEDALADAEIPDMSGKPFARGTGCAKCHNSGMLGRCGLYEVMEISPALRRFVHRGAASHEIREAWQKEGGRTLRQEGVEIAQRGDCSLEEILRVTHNDDLSEPEEGTDPPSAEQRRAAG</sequence>
<feature type="domain" description="Bacterial type II secretion system protein E" evidence="5">
    <location>
        <begin position="402"/>
        <end position="416"/>
    </location>
</feature>